<keyword evidence="2" id="KW-0597">Phosphoprotein</keyword>
<protein>
    <submittedName>
        <fullName evidence="13">BTB domain-containing protein</fullName>
    </submittedName>
</protein>
<evidence type="ECO:0000256" key="4">
    <source>
        <dbReference type="ARBA" id="ARBA00023136"/>
    </source>
</evidence>
<dbReference type="SMART" id="SM00355">
    <property type="entry name" value="ZnF_C2H2"/>
    <property type="match status" value="4"/>
</dbReference>
<comment type="subcellular location">
    <subcellularLocation>
        <location evidence="7">Postsynaptic cell membrane</location>
    </subcellularLocation>
    <subcellularLocation>
        <location evidence="8">Presynaptic cell membrane</location>
    </subcellularLocation>
</comment>
<evidence type="ECO:0000259" key="10">
    <source>
        <dbReference type="SMART" id="SM00225"/>
    </source>
</evidence>
<dbReference type="InterPro" id="IPR000210">
    <property type="entry name" value="BTB/POZ_dom"/>
</dbReference>
<keyword evidence="12" id="KW-1185">Reference proteome</keyword>
<dbReference type="STRING" id="70415.A0A5S6QED4"/>
<reference evidence="13" key="1">
    <citation type="submission" date="2019-12" db="UniProtKB">
        <authorList>
            <consortium name="WormBaseParasite"/>
        </authorList>
    </citation>
    <scope>IDENTIFICATION</scope>
</reference>
<comment type="function">
    <text evidence="9">Auxiliary subunit of GABA-B receptors that determine the pharmacology and kinetics of the receptor response. Increases agonist potency and markedly alter the G-protein signaling of the receptors by accelerating onset and promoting desensitization.</text>
</comment>
<evidence type="ECO:0000256" key="3">
    <source>
        <dbReference type="ARBA" id="ARBA00023018"/>
    </source>
</evidence>
<evidence type="ECO:0000256" key="2">
    <source>
        <dbReference type="ARBA" id="ARBA00022553"/>
    </source>
</evidence>
<dbReference type="GO" id="GO:0051260">
    <property type="term" value="P:protein homooligomerization"/>
    <property type="evidence" value="ECO:0007669"/>
    <property type="project" value="InterPro"/>
</dbReference>
<evidence type="ECO:0000313" key="13">
    <source>
        <dbReference type="WBParaSite" id="TMUE_1000005726.1"/>
    </source>
</evidence>
<evidence type="ECO:0000256" key="1">
    <source>
        <dbReference type="ARBA" id="ARBA00022475"/>
    </source>
</evidence>
<organism evidence="12 13">
    <name type="scientific">Trichuris muris</name>
    <name type="common">Mouse whipworm</name>
    <dbReference type="NCBI Taxonomy" id="70415"/>
    <lineage>
        <taxon>Eukaryota</taxon>
        <taxon>Metazoa</taxon>
        <taxon>Ecdysozoa</taxon>
        <taxon>Nematoda</taxon>
        <taxon>Enoplea</taxon>
        <taxon>Dorylaimia</taxon>
        <taxon>Trichinellida</taxon>
        <taxon>Trichuridae</taxon>
        <taxon>Trichuris</taxon>
    </lineage>
</organism>
<feature type="domain" description="C2H2-type" evidence="11">
    <location>
        <begin position="161"/>
        <end position="186"/>
    </location>
</feature>
<dbReference type="CDD" id="cd22204">
    <property type="entry name" value="H1_KCTD12-like"/>
    <property type="match status" value="1"/>
</dbReference>
<evidence type="ECO:0000259" key="11">
    <source>
        <dbReference type="SMART" id="SM00355"/>
    </source>
</evidence>
<dbReference type="InterPro" id="IPR057093">
    <property type="entry name" value="H1_KCTD8_12_16"/>
</dbReference>
<dbReference type="InterPro" id="IPR011333">
    <property type="entry name" value="SKP1/BTB/POZ_sf"/>
</dbReference>
<evidence type="ECO:0000256" key="8">
    <source>
        <dbReference type="ARBA" id="ARBA00034111"/>
    </source>
</evidence>
<evidence type="ECO:0000256" key="6">
    <source>
        <dbReference type="ARBA" id="ARBA00023273"/>
    </source>
</evidence>
<dbReference type="AlphaFoldDB" id="A0A5S6QED4"/>
<evidence type="ECO:0000256" key="9">
    <source>
        <dbReference type="ARBA" id="ARBA00057758"/>
    </source>
</evidence>
<dbReference type="InterPro" id="IPR003131">
    <property type="entry name" value="T1-type_BTB"/>
</dbReference>
<dbReference type="GO" id="GO:0042734">
    <property type="term" value="C:presynaptic membrane"/>
    <property type="evidence" value="ECO:0007669"/>
    <property type="project" value="UniProtKB-SubCell"/>
</dbReference>
<keyword evidence="1" id="KW-1003">Cell membrane</keyword>
<dbReference type="Proteomes" id="UP000046395">
    <property type="component" value="Unassembled WGS sequence"/>
</dbReference>
<dbReference type="GO" id="GO:0045211">
    <property type="term" value="C:postsynaptic membrane"/>
    <property type="evidence" value="ECO:0007669"/>
    <property type="project" value="UniProtKB-SubCell"/>
</dbReference>
<accession>A0A5S6QED4</accession>
<dbReference type="Pfam" id="PF02214">
    <property type="entry name" value="BTB_2"/>
    <property type="match status" value="1"/>
</dbReference>
<keyword evidence="3" id="KW-0770">Synapse</keyword>
<feature type="domain" description="C2H2-type" evidence="11">
    <location>
        <begin position="10"/>
        <end position="32"/>
    </location>
</feature>
<feature type="domain" description="BTB" evidence="10">
    <location>
        <begin position="443"/>
        <end position="559"/>
    </location>
</feature>
<dbReference type="PANTHER" id="PTHR14499">
    <property type="entry name" value="POTASSIUM CHANNEL TETRAMERIZATION DOMAIN-CONTAINING"/>
    <property type="match status" value="1"/>
</dbReference>
<evidence type="ECO:0000256" key="5">
    <source>
        <dbReference type="ARBA" id="ARBA00023257"/>
    </source>
</evidence>
<dbReference type="PANTHER" id="PTHR14499:SF136">
    <property type="entry name" value="GH08630P"/>
    <property type="match status" value="1"/>
</dbReference>
<proteinExistence type="predicted"/>
<dbReference type="Pfam" id="PF23110">
    <property type="entry name" value="H1_KCTD8_12_16"/>
    <property type="match status" value="1"/>
</dbReference>
<dbReference type="WBParaSite" id="TMUE_1000005726.1">
    <property type="protein sequence ID" value="TMUE_1000005726.1"/>
    <property type="gene ID" value="WBGene00286692"/>
</dbReference>
<keyword evidence="6" id="KW-0966">Cell projection</keyword>
<dbReference type="SMART" id="SM00225">
    <property type="entry name" value="BTB"/>
    <property type="match status" value="1"/>
</dbReference>
<dbReference type="Gene3D" id="3.30.710.10">
    <property type="entry name" value="Potassium Channel Kv1.1, Chain A"/>
    <property type="match status" value="1"/>
</dbReference>
<keyword evidence="5" id="KW-0628">Postsynaptic cell membrane</keyword>
<name>A0A5S6QED4_TRIMR</name>
<evidence type="ECO:0000313" key="12">
    <source>
        <dbReference type="Proteomes" id="UP000046395"/>
    </source>
</evidence>
<dbReference type="SUPFAM" id="SSF54695">
    <property type="entry name" value="POZ domain"/>
    <property type="match status" value="1"/>
</dbReference>
<keyword evidence="4" id="KW-0472">Membrane</keyword>
<dbReference type="InterPro" id="IPR013087">
    <property type="entry name" value="Znf_C2H2_type"/>
</dbReference>
<feature type="domain" description="C2H2-type" evidence="11">
    <location>
        <begin position="132"/>
        <end position="155"/>
    </location>
</feature>
<sequence>MEFHIQYHPYKCSLCEYSGRRETLIEAHLRKHHKGVSGQTIFTPDYGIEKQIWEMANESLQRTCCAIRATAIDLGILPDEVTKHIFCNRSMKSEVGDDSKRKHIVSQRLDANVRDIILFGHSMVVNSSKYDVRCSVCLSYTHRSTCATEDHVRYHLTSGVYCCAMEGCQFRHSSRTFVSWHMKETHHYDGRMHDPLSEIEALLEKFLSICRRCFPSFYMMERLDRIQERYGDCIYWNKTDNLPRSLPLGTCEELDGKSADVADRCVGCTRKLNLFADKSRDRCCYCFDEEECISDAMGFITCRLCLQAVPGVLAVLEGHALSHVEPLPLKCSLCEFATSKWPFACAHLLQTHKDADVKQVVFQWNADHYNDLWRACFERCFFTTSKYAAELRRRQCLLFRISGGQSRITYAISTCACTFPTSTMFKEWSLPPVNMVDQSVGQRIIELNVGGEKYQTTMATLTKDSSSVLSRQMWALESPRDSSPADDMEHDSVISCFSSGSYFIDRDGKLFRYVLEYLRNGKLILPETFNEYEALYEEARFFNVRGLLQEIQERIAYRTKSARDAVTGDRGGEFALCDTLDGRNDGPGHITIGYRGSFTFGRNGQAEVNFRKLNRILVCGRASACREVFRDTLNESRDPDRGGGNRYTSRMFLKHASLEQAFDMLAEKGFRLIASCASAASYGYSDLARSGTENEEAKWNHYNEFIFFRE</sequence>
<feature type="domain" description="C2H2-type" evidence="11">
    <location>
        <begin position="329"/>
        <end position="352"/>
    </location>
</feature>
<evidence type="ECO:0000256" key="7">
    <source>
        <dbReference type="ARBA" id="ARBA00034100"/>
    </source>
</evidence>